<evidence type="ECO:0008006" key="4">
    <source>
        <dbReference type="Google" id="ProtNLM"/>
    </source>
</evidence>
<evidence type="ECO:0000313" key="2">
    <source>
        <dbReference type="EMBL" id="MDX4069259.1"/>
    </source>
</evidence>
<organism evidence="2 3">
    <name type="scientific">Aliarcobacter skirrowii</name>
    <dbReference type="NCBI Taxonomy" id="28200"/>
    <lineage>
        <taxon>Bacteria</taxon>
        <taxon>Pseudomonadati</taxon>
        <taxon>Campylobacterota</taxon>
        <taxon>Epsilonproteobacteria</taxon>
        <taxon>Campylobacterales</taxon>
        <taxon>Arcobacteraceae</taxon>
        <taxon>Aliarcobacter</taxon>
    </lineage>
</organism>
<proteinExistence type="predicted"/>
<protein>
    <recommendedName>
        <fullName evidence="4">Type IV secretion system protein</fullName>
    </recommendedName>
</protein>
<dbReference type="Proteomes" id="UP001283691">
    <property type="component" value="Unassembled WGS sequence"/>
</dbReference>
<reference evidence="2" key="2">
    <citation type="submission" date="2023-07" db="EMBL/GenBank/DDBJ databases">
        <authorList>
            <person name="Zhang M."/>
            <person name="Zhou G."/>
        </authorList>
    </citation>
    <scope>NUCLEOTIDE SEQUENCE</scope>
    <source>
        <strain evidence="2">BJSY19SF1-2</strain>
    </source>
</reference>
<feature type="signal peptide" evidence="1">
    <location>
        <begin position="1"/>
        <end position="20"/>
    </location>
</feature>
<dbReference type="Gene3D" id="1.20.58.430">
    <property type="entry name" value="Type IV secretion system, VirB5-domain"/>
    <property type="match status" value="1"/>
</dbReference>
<evidence type="ECO:0000313" key="3">
    <source>
        <dbReference type="Proteomes" id="UP001283691"/>
    </source>
</evidence>
<feature type="chain" id="PRO_5043331413" description="Type IV secretion system protein" evidence="1">
    <location>
        <begin position="21"/>
        <end position="339"/>
    </location>
</feature>
<reference evidence="2" key="1">
    <citation type="journal article" date="2023" name="Front. Microbiol.">
        <title>Genomic diversity and taxonomic marker for Arcobacter species.</title>
        <authorList>
            <person name="Zhou G."/>
            <person name="Gu Y."/>
            <person name="Wang H."/>
            <person name="Chen X."/>
            <person name="Zhang X."/>
            <person name="Shao Z."/>
            <person name="Yan X."/>
            <person name="Zhang J."/>
            <person name="Zhang M."/>
        </authorList>
    </citation>
    <scope>NUCLEOTIDE SEQUENCE</scope>
    <source>
        <strain evidence="2">BJSY19SF1-2</strain>
    </source>
</reference>
<name>A0AAW9DAZ2_9BACT</name>
<sequence length="339" mass="38773">MLKKLIALFLSFQLSFSAGMVVTDPASYAYFMEQIKQYTEMIEAMTTQIETLGGIQTAMDDTKRTLYNAADNLQGVYNNLQNAMTGLMDAMQNAEVKSLFDTSRDSIKTNSTDGLFYKDIREFIDGLFQDMDTALMNQFDKGKLIQIERDLKRVTDALKSNSAKDARSKLLGLDYKQMNHSLLIKDALGNSNLEGREAYKNLMLSQNNDIYNTLYNPTEEEEKKQKENKAKIESYFNYIQNSSDIYQQTQTTNLVLMEILKILQEEYLSAVTYRNSMALLFLKNADKQEFEAKVQKSMQIQKKLTSGIVPKEDLGGYELNKLKKANPLGIGFRPWKGNY</sequence>
<dbReference type="AlphaFoldDB" id="A0AAW9DAZ2"/>
<gene>
    <name evidence="2" type="ORF">Q6A80_05910</name>
</gene>
<comment type="caution">
    <text evidence="2">The sequence shown here is derived from an EMBL/GenBank/DDBJ whole genome shotgun (WGS) entry which is preliminary data.</text>
</comment>
<dbReference type="InterPro" id="IPR023220">
    <property type="entry name" value="T4SS_VirB5-domain"/>
</dbReference>
<dbReference type="RefSeq" id="WP_319047986.1">
    <property type="nucleotide sequence ID" value="NZ_JAUQUR010000002.1"/>
</dbReference>
<accession>A0AAW9DAZ2</accession>
<dbReference type="EMBL" id="JAUQUR010000002">
    <property type="protein sequence ID" value="MDX4069259.1"/>
    <property type="molecule type" value="Genomic_DNA"/>
</dbReference>
<keyword evidence="1" id="KW-0732">Signal</keyword>
<evidence type="ECO:0000256" key="1">
    <source>
        <dbReference type="SAM" id="SignalP"/>
    </source>
</evidence>